<evidence type="ECO:0000256" key="1">
    <source>
        <dbReference type="ARBA" id="ARBA00004496"/>
    </source>
</evidence>
<dbReference type="EMBL" id="OU896714">
    <property type="protein sequence ID" value="CAH1178908.1"/>
    <property type="molecule type" value="Genomic_DNA"/>
</dbReference>
<dbReference type="OrthoDB" id="422574at2759"/>
<reference evidence="10" key="2">
    <citation type="submission" date="2022-10" db="EMBL/GenBank/DDBJ databases">
        <authorList>
            <consortium name="ENA_rothamsted_submissions"/>
            <consortium name="culmorum"/>
            <person name="King R."/>
        </authorList>
    </citation>
    <scope>NUCLEOTIDE SEQUENCE</scope>
</reference>
<dbReference type="GO" id="GO:0004364">
    <property type="term" value="F:glutathione transferase activity"/>
    <property type="evidence" value="ECO:0007669"/>
    <property type="project" value="UniProtKB-EC"/>
</dbReference>
<protein>
    <recommendedName>
        <fullName evidence="4">glutathione transferase</fullName>
        <ecNumber evidence="4">2.5.1.18</ecNumber>
    </recommendedName>
</protein>
<evidence type="ECO:0000256" key="2">
    <source>
        <dbReference type="ARBA" id="ARBA00009899"/>
    </source>
</evidence>
<evidence type="ECO:0000259" key="8">
    <source>
        <dbReference type="PROSITE" id="PS50404"/>
    </source>
</evidence>
<dbReference type="InterPro" id="IPR040079">
    <property type="entry name" value="Glutathione_S-Trfase"/>
</dbReference>
<feature type="domain" description="GST C-terminal" evidence="9">
    <location>
        <begin position="89"/>
        <end position="222"/>
    </location>
</feature>
<evidence type="ECO:0000256" key="3">
    <source>
        <dbReference type="ARBA" id="ARBA00011738"/>
    </source>
</evidence>
<dbReference type="CDD" id="cd03183">
    <property type="entry name" value="GST_C_Theta"/>
    <property type="match status" value="1"/>
</dbReference>
<feature type="domain" description="GST N-terminal" evidence="8">
    <location>
        <begin position="1"/>
        <end position="83"/>
    </location>
</feature>
<dbReference type="InterPro" id="IPR036282">
    <property type="entry name" value="Glutathione-S-Trfase_C_sf"/>
</dbReference>
<dbReference type="SUPFAM" id="SSF52833">
    <property type="entry name" value="Thioredoxin-like"/>
    <property type="match status" value="1"/>
</dbReference>
<dbReference type="SFLD" id="SFLDS00019">
    <property type="entry name" value="Glutathione_Transferase_(cytos"/>
    <property type="match status" value="1"/>
</dbReference>
<dbReference type="InterPro" id="IPR004045">
    <property type="entry name" value="Glutathione_S-Trfase_N"/>
</dbReference>
<dbReference type="PANTHER" id="PTHR43917:SF8">
    <property type="entry name" value="GH16740P-RELATED"/>
    <property type="match status" value="1"/>
</dbReference>
<dbReference type="FunFam" id="1.20.1050.10:FF:000008">
    <property type="entry name" value="Glutathione S-transferase theta-1"/>
    <property type="match status" value="1"/>
</dbReference>
<evidence type="ECO:0000259" key="9">
    <source>
        <dbReference type="PROSITE" id="PS50405"/>
    </source>
</evidence>
<keyword evidence="11" id="KW-1185">Reference proteome</keyword>
<comment type="catalytic activity">
    <reaction evidence="7">
        <text>RX + glutathione = an S-substituted glutathione + a halide anion + H(+)</text>
        <dbReference type="Rhea" id="RHEA:16437"/>
        <dbReference type="ChEBI" id="CHEBI:15378"/>
        <dbReference type="ChEBI" id="CHEBI:16042"/>
        <dbReference type="ChEBI" id="CHEBI:17792"/>
        <dbReference type="ChEBI" id="CHEBI:57925"/>
        <dbReference type="ChEBI" id="CHEBI:90779"/>
        <dbReference type="EC" id="2.5.1.18"/>
    </reaction>
</comment>
<proteinExistence type="inferred from homology"/>
<comment type="similarity">
    <text evidence="2">Belongs to the GST superfamily. Theta family.</text>
</comment>
<keyword evidence="5" id="KW-0963">Cytoplasm</keyword>
<dbReference type="Proteomes" id="UP001153737">
    <property type="component" value="Chromosome 8"/>
</dbReference>
<dbReference type="SFLD" id="SFLDG00358">
    <property type="entry name" value="Main_(cytGST)"/>
    <property type="match status" value="1"/>
</dbReference>
<dbReference type="Gene3D" id="1.20.1050.10">
    <property type="match status" value="1"/>
</dbReference>
<sequence length="224" mass="26778">MVLKLYLDMLSQPGRALYIFLKVTKTPFEACAVSLLKGEHLSKKYEQECSKFKKLPVIHHDDFRLTESVGILRYIAREFPIEDHWYPKNSQKQALVDEYLEWHHSNIRQTCLDFFRNQWIIPLRTGKEPSAEESARHKKNMLRSLKDFERLFLSDMPFIHGNEISFSDLQAACEIEQPRFAGYDPRRDFPKIKVWIENVRQECNPYYDEAHQYLYDEAEKRITQ</sequence>
<reference evidence="10" key="1">
    <citation type="submission" date="2022-01" db="EMBL/GenBank/DDBJ databases">
        <authorList>
            <person name="King R."/>
        </authorList>
    </citation>
    <scope>NUCLEOTIDE SEQUENCE</scope>
</reference>
<dbReference type="SUPFAM" id="SSF47616">
    <property type="entry name" value="GST C-terminal domain-like"/>
    <property type="match status" value="1"/>
</dbReference>
<dbReference type="GO" id="GO:0006749">
    <property type="term" value="P:glutathione metabolic process"/>
    <property type="evidence" value="ECO:0007669"/>
    <property type="project" value="TreeGrafter"/>
</dbReference>
<evidence type="ECO:0000256" key="4">
    <source>
        <dbReference type="ARBA" id="ARBA00012452"/>
    </source>
</evidence>
<dbReference type="PANTHER" id="PTHR43917">
    <property type="match status" value="1"/>
</dbReference>
<dbReference type="InterPro" id="IPR051369">
    <property type="entry name" value="GST_Theta"/>
</dbReference>
<organism evidence="10 11">
    <name type="scientific">Phaedon cochleariae</name>
    <name type="common">Mustard beetle</name>
    <dbReference type="NCBI Taxonomy" id="80249"/>
    <lineage>
        <taxon>Eukaryota</taxon>
        <taxon>Metazoa</taxon>
        <taxon>Ecdysozoa</taxon>
        <taxon>Arthropoda</taxon>
        <taxon>Hexapoda</taxon>
        <taxon>Insecta</taxon>
        <taxon>Pterygota</taxon>
        <taxon>Neoptera</taxon>
        <taxon>Endopterygota</taxon>
        <taxon>Coleoptera</taxon>
        <taxon>Polyphaga</taxon>
        <taxon>Cucujiformia</taxon>
        <taxon>Chrysomeloidea</taxon>
        <taxon>Chrysomelidae</taxon>
        <taxon>Chrysomelinae</taxon>
        <taxon>Chrysomelini</taxon>
        <taxon>Phaedon</taxon>
    </lineage>
</organism>
<accession>A0A9P0GQG6</accession>
<dbReference type="GO" id="GO:0005737">
    <property type="term" value="C:cytoplasm"/>
    <property type="evidence" value="ECO:0007669"/>
    <property type="project" value="UniProtKB-SubCell"/>
</dbReference>
<dbReference type="Gene3D" id="3.40.30.10">
    <property type="entry name" value="Glutaredoxin"/>
    <property type="match status" value="1"/>
</dbReference>
<evidence type="ECO:0000313" key="10">
    <source>
        <dbReference type="EMBL" id="CAH1178908.1"/>
    </source>
</evidence>
<comment type="subunit">
    <text evidence="3">Homodimer.</text>
</comment>
<dbReference type="InterPro" id="IPR040077">
    <property type="entry name" value="GST_C_Theta"/>
</dbReference>
<dbReference type="AlphaFoldDB" id="A0A9P0GQG6"/>
<dbReference type="InterPro" id="IPR004046">
    <property type="entry name" value="GST_C"/>
</dbReference>
<gene>
    <name evidence="10" type="ORF">PHAECO_LOCUS12266</name>
</gene>
<dbReference type="Pfam" id="PF00043">
    <property type="entry name" value="GST_C"/>
    <property type="match status" value="1"/>
</dbReference>
<dbReference type="PROSITE" id="PS50404">
    <property type="entry name" value="GST_NTER"/>
    <property type="match status" value="1"/>
</dbReference>
<dbReference type="EC" id="2.5.1.18" evidence="4"/>
<evidence type="ECO:0000313" key="11">
    <source>
        <dbReference type="Proteomes" id="UP001153737"/>
    </source>
</evidence>
<dbReference type="PROSITE" id="PS50405">
    <property type="entry name" value="GST_CTER"/>
    <property type="match status" value="1"/>
</dbReference>
<evidence type="ECO:0000256" key="5">
    <source>
        <dbReference type="ARBA" id="ARBA00022490"/>
    </source>
</evidence>
<evidence type="ECO:0000256" key="7">
    <source>
        <dbReference type="ARBA" id="ARBA00047960"/>
    </source>
</evidence>
<comment type="subcellular location">
    <subcellularLocation>
        <location evidence="1">Cytoplasm</location>
    </subcellularLocation>
</comment>
<dbReference type="Pfam" id="PF02798">
    <property type="entry name" value="GST_N"/>
    <property type="match status" value="1"/>
</dbReference>
<evidence type="ECO:0000256" key="6">
    <source>
        <dbReference type="ARBA" id="ARBA00022679"/>
    </source>
</evidence>
<dbReference type="InterPro" id="IPR010987">
    <property type="entry name" value="Glutathione-S-Trfase_C-like"/>
</dbReference>
<dbReference type="InterPro" id="IPR036249">
    <property type="entry name" value="Thioredoxin-like_sf"/>
</dbReference>
<keyword evidence="6" id="KW-0808">Transferase</keyword>
<name>A0A9P0GQG6_PHACE</name>